<dbReference type="GO" id="GO:0006979">
    <property type="term" value="P:response to oxidative stress"/>
    <property type="evidence" value="ECO:0007669"/>
    <property type="project" value="TreeGrafter"/>
</dbReference>
<dbReference type="GO" id="GO:0046872">
    <property type="term" value="F:metal ion binding"/>
    <property type="evidence" value="ECO:0007669"/>
    <property type="project" value="UniProtKB-KW"/>
</dbReference>
<evidence type="ECO:0000256" key="4">
    <source>
        <dbReference type="ARBA" id="ARBA00022723"/>
    </source>
</evidence>
<evidence type="ECO:0000313" key="9">
    <source>
        <dbReference type="Proteomes" id="UP000274922"/>
    </source>
</evidence>
<evidence type="ECO:0000256" key="2">
    <source>
        <dbReference type="ARBA" id="ARBA00012360"/>
    </source>
</evidence>
<dbReference type="GO" id="GO:0042167">
    <property type="term" value="P:heme catabolic process"/>
    <property type="evidence" value="ECO:0007669"/>
    <property type="project" value="TreeGrafter"/>
</dbReference>
<dbReference type="InterPro" id="IPR002051">
    <property type="entry name" value="Haem_Oase"/>
</dbReference>
<evidence type="ECO:0000256" key="6">
    <source>
        <dbReference type="ARBA" id="ARBA00023004"/>
    </source>
</evidence>
<protein>
    <recommendedName>
        <fullName evidence="2">heme oxygenase (biliverdin-producing)</fullName>
        <ecNumber evidence="2">1.14.14.18</ecNumber>
    </recommendedName>
</protein>
<gene>
    <name evidence="8" type="ORF">CXG81DRAFT_23994</name>
</gene>
<accession>A0A4P9XD00</accession>
<dbReference type="AlphaFoldDB" id="A0A4P9XD00"/>
<dbReference type="GO" id="GO:0020037">
    <property type="term" value="F:heme binding"/>
    <property type="evidence" value="ECO:0007669"/>
    <property type="project" value="TreeGrafter"/>
</dbReference>
<dbReference type="Proteomes" id="UP000274922">
    <property type="component" value="Unassembled WGS sequence"/>
</dbReference>
<dbReference type="Pfam" id="PF01126">
    <property type="entry name" value="Heme_oxygenase"/>
    <property type="match status" value="2"/>
</dbReference>
<name>A0A4P9XD00_9FUNG</name>
<proteinExistence type="inferred from homology"/>
<dbReference type="OrthoDB" id="652091at2759"/>
<dbReference type="STRING" id="1555241.A0A4P9XD00"/>
<sequence length="308" mass="32801">MTLTNAAPSVELAADGGVVPAAAAAAAATRKPLPGVLDPQATAVEPAAADAEDTDPHRLATRLRVATAQVHTEAEHAPFVNQLVTGTATRAAITLHYQQLYAVYYTLETALMVARAAAETRRRHADADADADAGARAQATLAAIDLIWFSELWRAPSLKEDLAAVCPDAPLPAPIPVGDSGAVYFNTTPATAAYTRHLAALATAADADAVLAPARLVAHSYVRYLGDLSGGQYLSRKVEKFYGHRPHFYTFEEIPATQIRAFKDRFRAHLNQVDASLHDAIVDEAVHSFRANMALFHELAGPQSILPA</sequence>
<dbReference type="CDD" id="cd19165">
    <property type="entry name" value="HemeO"/>
    <property type="match status" value="1"/>
</dbReference>
<dbReference type="GO" id="GO:0006788">
    <property type="term" value="P:heme oxidation"/>
    <property type="evidence" value="ECO:0007669"/>
    <property type="project" value="InterPro"/>
</dbReference>
<dbReference type="InterPro" id="IPR016053">
    <property type="entry name" value="Haem_Oase-like"/>
</dbReference>
<evidence type="ECO:0000256" key="1">
    <source>
        <dbReference type="ARBA" id="ARBA00006134"/>
    </source>
</evidence>
<dbReference type="PROSITE" id="PS00593">
    <property type="entry name" value="HEME_OXYGENASE"/>
    <property type="match status" value="1"/>
</dbReference>
<evidence type="ECO:0000256" key="7">
    <source>
        <dbReference type="ARBA" id="ARBA00048328"/>
    </source>
</evidence>
<dbReference type="InterPro" id="IPR018207">
    <property type="entry name" value="Haem_oxygenase_CS"/>
</dbReference>
<dbReference type="GO" id="GO:0004392">
    <property type="term" value="F:heme oxygenase (decyclizing) activity"/>
    <property type="evidence" value="ECO:0007669"/>
    <property type="project" value="UniProtKB-EC"/>
</dbReference>
<dbReference type="EC" id="1.14.14.18" evidence="2"/>
<dbReference type="InterPro" id="IPR016084">
    <property type="entry name" value="Haem_Oase-like_multi-hlx"/>
</dbReference>
<keyword evidence="9" id="KW-1185">Reference proteome</keyword>
<dbReference type="EMBL" id="ML014124">
    <property type="protein sequence ID" value="RKP03338.1"/>
    <property type="molecule type" value="Genomic_DNA"/>
</dbReference>
<keyword evidence="3" id="KW-0349">Heme</keyword>
<evidence type="ECO:0000313" key="8">
    <source>
        <dbReference type="EMBL" id="RKP03338.1"/>
    </source>
</evidence>
<dbReference type="PANTHER" id="PTHR10720:SF0">
    <property type="entry name" value="HEME OXYGENASE"/>
    <property type="match status" value="1"/>
</dbReference>
<reference evidence="9" key="1">
    <citation type="journal article" date="2018" name="Nat. Microbiol.">
        <title>Leveraging single-cell genomics to expand the fungal tree of life.</title>
        <authorList>
            <person name="Ahrendt S.R."/>
            <person name="Quandt C.A."/>
            <person name="Ciobanu D."/>
            <person name="Clum A."/>
            <person name="Salamov A."/>
            <person name="Andreopoulos B."/>
            <person name="Cheng J.F."/>
            <person name="Woyke T."/>
            <person name="Pelin A."/>
            <person name="Henrissat B."/>
            <person name="Reynolds N.K."/>
            <person name="Benny G.L."/>
            <person name="Smith M.E."/>
            <person name="James T.Y."/>
            <person name="Grigoriev I.V."/>
        </authorList>
    </citation>
    <scope>NUCLEOTIDE SEQUENCE [LARGE SCALE GENOMIC DNA]</scope>
    <source>
        <strain evidence="9">ATCC 52028</strain>
    </source>
</reference>
<keyword evidence="6" id="KW-0408">Iron</keyword>
<evidence type="ECO:0000256" key="5">
    <source>
        <dbReference type="ARBA" id="ARBA00023002"/>
    </source>
</evidence>
<dbReference type="Gene3D" id="1.20.910.10">
    <property type="entry name" value="Heme oxygenase-like"/>
    <property type="match status" value="1"/>
</dbReference>
<keyword evidence="4" id="KW-0479">Metal-binding</keyword>
<comment type="similarity">
    <text evidence="1">Belongs to the heme oxygenase family.</text>
</comment>
<keyword evidence="5" id="KW-0560">Oxidoreductase</keyword>
<organism evidence="8 9">
    <name type="scientific">Caulochytrium protostelioides</name>
    <dbReference type="NCBI Taxonomy" id="1555241"/>
    <lineage>
        <taxon>Eukaryota</taxon>
        <taxon>Fungi</taxon>
        <taxon>Fungi incertae sedis</taxon>
        <taxon>Chytridiomycota</taxon>
        <taxon>Chytridiomycota incertae sedis</taxon>
        <taxon>Chytridiomycetes</taxon>
        <taxon>Caulochytriales</taxon>
        <taxon>Caulochytriaceae</taxon>
        <taxon>Caulochytrium</taxon>
    </lineage>
</organism>
<evidence type="ECO:0000256" key="3">
    <source>
        <dbReference type="ARBA" id="ARBA00022617"/>
    </source>
</evidence>
<dbReference type="SUPFAM" id="SSF48613">
    <property type="entry name" value="Heme oxygenase-like"/>
    <property type="match status" value="1"/>
</dbReference>
<comment type="catalytic activity">
    <reaction evidence="7">
        <text>heme b + 3 reduced [NADPH--hemoprotein reductase] + 3 O2 = biliverdin IXalpha + CO + Fe(2+) + 3 oxidized [NADPH--hemoprotein reductase] + 3 H2O + H(+)</text>
        <dbReference type="Rhea" id="RHEA:21764"/>
        <dbReference type="Rhea" id="RHEA-COMP:11964"/>
        <dbReference type="Rhea" id="RHEA-COMP:11965"/>
        <dbReference type="ChEBI" id="CHEBI:15377"/>
        <dbReference type="ChEBI" id="CHEBI:15378"/>
        <dbReference type="ChEBI" id="CHEBI:15379"/>
        <dbReference type="ChEBI" id="CHEBI:17245"/>
        <dbReference type="ChEBI" id="CHEBI:29033"/>
        <dbReference type="ChEBI" id="CHEBI:57618"/>
        <dbReference type="ChEBI" id="CHEBI:57991"/>
        <dbReference type="ChEBI" id="CHEBI:58210"/>
        <dbReference type="ChEBI" id="CHEBI:60344"/>
        <dbReference type="EC" id="1.14.14.18"/>
    </reaction>
</comment>
<dbReference type="PANTHER" id="PTHR10720">
    <property type="entry name" value="HEME OXYGENASE"/>
    <property type="match status" value="1"/>
</dbReference>